<feature type="compositionally biased region" description="Acidic residues" evidence="8">
    <location>
        <begin position="15"/>
        <end position="25"/>
    </location>
</feature>
<gene>
    <name evidence="10" type="ORF">DIURU_005357</name>
</gene>
<comment type="function">
    <text evidence="1">Required for efficient biogenesis of the 60S ribosomal subunit.</text>
</comment>
<dbReference type="Proteomes" id="UP000449547">
    <property type="component" value="Unassembled WGS sequence"/>
</dbReference>
<dbReference type="GO" id="GO:0030687">
    <property type="term" value="C:preribosome, large subunit precursor"/>
    <property type="evidence" value="ECO:0007669"/>
    <property type="project" value="TreeGrafter"/>
</dbReference>
<dbReference type="InterPro" id="IPR051898">
    <property type="entry name" value="Ribosome_Assembly_3"/>
</dbReference>
<dbReference type="VEuPathDB" id="FungiDB:DIURU_005357"/>
<evidence type="ECO:0000256" key="7">
    <source>
        <dbReference type="ARBA" id="ARBA00023274"/>
    </source>
</evidence>
<keyword evidence="6" id="KW-0539">Nucleus</keyword>
<evidence type="ECO:0000256" key="6">
    <source>
        <dbReference type="ARBA" id="ARBA00023242"/>
    </source>
</evidence>
<dbReference type="AlphaFoldDB" id="A0A642UFZ9"/>
<feature type="domain" description="Ribosome-assembly protein 3 C-terminal" evidence="9">
    <location>
        <begin position="112"/>
        <end position="157"/>
    </location>
</feature>
<feature type="compositionally biased region" description="Basic residues" evidence="8">
    <location>
        <begin position="1"/>
        <end position="10"/>
    </location>
</feature>
<dbReference type="Pfam" id="PF14615">
    <property type="entry name" value="Rsa3"/>
    <property type="match status" value="1"/>
</dbReference>
<comment type="subcellular location">
    <subcellularLocation>
        <location evidence="2">Nucleus</location>
        <location evidence="2">Nucleolus</location>
    </subcellularLocation>
</comment>
<dbReference type="PANTHER" id="PTHR28127:SF1">
    <property type="entry name" value="RIBOSOME ASSEMBLY PROTEIN 3"/>
    <property type="match status" value="1"/>
</dbReference>
<keyword evidence="11" id="KW-1185">Reference proteome</keyword>
<dbReference type="PANTHER" id="PTHR28127">
    <property type="entry name" value="RIBOSOME ASSEMBLY PROTEIN 3"/>
    <property type="match status" value="1"/>
</dbReference>
<dbReference type="OMA" id="DAHNNNK"/>
<comment type="similarity">
    <text evidence="3">Belongs to the RSA3 family.</text>
</comment>
<evidence type="ECO:0000313" key="10">
    <source>
        <dbReference type="EMBL" id="KAA8897124.1"/>
    </source>
</evidence>
<organism evidence="10 11">
    <name type="scientific">Diutina rugosa</name>
    <name type="common">Yeast</name>
    <name type="synonym">Candida rugosa</name>
    <dbReference type="NCBI Taxonomy" id="5481"/>
    <lineage>
        <taxon>Eukaryota</taxon>
        <taxon>Fungi</taxon>
        <taxon>Dikarya</taxon>
        <taxon>Ascomycota</taxon>
        <taxon>Saccharomycotina</taxon>
        <taxon>Pichiomycetes</taxon>
        <taxon>Debaryomycetaceae</taxon>
        <taxon>Diutina</taxon>
    </lineage>
</organism>
<reference evidence="10 11" key="1">
    <citation type="submission" date="2019-07" db="EMBL/GenBank/DDBJ databases">
        <title>Genome assembly of two rare yeast pathogens: Diutina rugosa and Trichomonascus ciferrii.</title>
        <authorList>
            <person name="Mixao V."/>
            <person name="Saus E."/>
            <person name="Hansen A."/>
            <person name="Lass-Flor C."/>
            <person name="Gabaldon T."/>
        </authorList>
    </citation>
    <scope>NUCLEOTIDE SEQUENCE [LARGE SCALE GENOMIC DNA]</scope>
    <source>
        <strain evidence="10 11">CBS 613</strain>
    </source>
</reference>
<name>A0A642UFZ9_DIURU</name>
<evidence type="ECO:0000256" key="8">
    <source>
        <dbReference type="SAM" id="MobiDB-lite"/>
    </source>
</evidence>
<evidence type="ECO:0000256" key="1">
    <source>
        <dbReference type="ARBA" id="ARBA00003035"/>
    </source>
</evidence>
<evidence type="ECO:0000256" key="5">
    <source>
        <dbReference type="ARBA" id="ARBA00022517"/>
    </source>
</evidence>
<dbReference type="InterPro" id="IPR028217">
    <property type="entry name" value="Rsa3_C"/>
</dbReference>
<feature type="compositionally biased region" description="Polar residues" evidence="8">
    <location>
        <begin position="29"/>
        <end position="41"/>
    </location>
</feature>
<dbReference type="GO" id="GO:0000027">
    <property type="term" value="P:ribosomal large subunit assembly"/>
    <property type="evidence" value="ECO:0007669"/>
    <property type="project" value="TreeGrafter"/>
</dbReference>
<evidence type="ECO:0000256" key="3">
    <source>
        <dbReference type="ARBA" id="ARBA00006256"/>
    </source>
</evidence>
<dbReference type="RefSeq" id="XP_034009781.1">
    <property type="nucleotide sequence ID" value="XM_034158330.1"/>
</dbReference>
<dbReference type="OrthoDB" id="69550at2759"/>
<keyword evidence="5" id="KW-0690">Ribosome biogenesis</keyword>
<dbReference type="GeneID" id="54784008"/>
<evidence type="ECO:0000259" key="9">
    <source>
        <dbReference type="Pfam" id="PF14615"/>
    </source>
</evidence>
<dbReference type="EMBL" id="SWFT01000159">
    <property type="protein sequence ID" value="KAA8897124.1"/>
    <property type="molecule type" value="Genomic_DNA"/>
</dbReference>
<evidence type="ECO:0000256" key="4">
    <source>
        <dbReference type="ARBA" id="ARBA00015339"/>
    </source>
</evidence>
<protein>
    <recommendedName>
        <fullName evidence="4">Ribosome assembly protein 3</fullName>
    </recommendedName>
</protein>
<keyword evidence="7" id="KW-0687">Ribonucleoprotein</keyword>
<dbReference type="GO" id="GO:0005730">
    <property type="term" value="C:nucleolus"/>
    <property type="evidence" value="ECO:0007669"/>
    <property type="project" value="UniProtKB-SubCell"/>
</dbReference>
<comment type="caution">
    <text evidence="10">The sequence shown here is derived from an EMBL/GenBank/DDBJ whole genome shotgun (WGS) entry which is preliminary data.</text>
</comment>
<accession>A0A642UFZ9</accession>
<sequence>MPPRNRRKKRRTEDFSSDSDSSSEDESPKTTVNENQPQSVTAEAEPEAIDVNVDIDVTMADEPKAKQETNPKLMNLKEIPLTQTSLNLANSTTPFGNNDAAVAQIATDRAELTQQYLKMFASQYSNDIDELRQKPDFSEKSLVMLAKALQSGANMFDDSTLAALMEQ</sequence>
<evidence type="ECO:0000256" key="2">
    <source>
        <dbReference type="ARBA" id="ARBA00004604"/>
    </source>
</evidence>
<proteinExistence type="inferred from homology"/>
<evidence type="ECO:0000313" key="11">
    <source>
        <dbReference type="Proteomes" id="UP000449547"/>
    </source>
</evidence>
<feature type="region of interest" description="Disordered" evidence="8">
    <location>
        <begin position="1"/>
        <end position="48"/>
    </location>
</feature>